<dbReference type="Proteomes" id="UP000727407">
    <property type="component" value="Unassembled WGS sequence"/>
</dbReference>
<feature type="region of interest" description="Disordered" evidence="1">
    <location>
        <begin position="55"/>
        <end position="79"/>
    </location>
</feature>
<comment type="caution">
    <text evidence="3">The sequence shown here is derived from an EMBL/GenBank/DDBJ whole genome shotgun (WGS) entry which is preliminary data.</text>
</comment>
<feature type="chain" id="PRO_5035316369" evidence="2">
    <location>
        <begin position="18"/>
        <end position="79"/>
    </location>
</feature>
<reference evidence="3" key="1">
    <citation type="submission" date="2020-07" db="EMBL/GenBank/DDBJ databases">
        <title>Clarias magur genome sequencing, assembly and annotation.</title>
        <authorList>
            <person name="Kushwaha B."/>
            <person name="Kumar R."/>
            <person name="Das P."/>
            <person name="Joshi C.G."/>
            <person name="Kumar D."/>
            <person name="Nagpure N.S."/>
            <person name="Pandey M."/>
            <person name="Agarwal S."/>
            <person name="Srivastava S."/>
            <person name="Singh M."/>
            <person name="Sahoo L."/>
            <person name="Jayasankar P."/>
            <person name="Meher P.K."/>
            <person name="Koringa P.G."/>
            <person name="Iquebal M.A."/>
            <person name="Das S.P."/>
            <person name="Bit A."/>
            <person name="Patnaik S."/>
            <person name="Patel N."/>
            <person name="Shah T.M."/>
            <person name="Hinsu A."/>
            <person name="Jena J.K."/>
        </authorList>
    </citation>
    <scope>NUCLEOTIDE SEQUENCE</scope>
    <source>
        <strain evidence="3">CIFAMagur01</strain>
        <tissue evidence="3">Testis</tissue>
    </source>
</reference>
<evidence type="ECO:0000256" key="1">
    <source>
        <dbReference type="SAM" id="MobiDB-lite"/>
    </source>
</evidence>
<name>A0A8J4UUZ2_CLAMG</name>
<feature type="signal peptide" evidence="2">
    <location>
        <begin position="1"/>
        <end position="17"/>
    </location>
</feature>
<keyword evidence="2" id="KW-0732">Signal</keyword>
<evidence type="ECO:0000313" key="3">
    <source>
        <dbReference type="EMBL" id="KAF5904610.1"/>
    </source>
</evidence>
<keyword evidence="4" id="KW-1185">Reference proteome</keyword>
<evidence type="ECO:0000256" key="2">
    <source>
        <dbReference type="SAM" id="SignalP"/>
    </source>
</evidence>
<dbReference type="AlphaFoldDB" id="A0A8J4UUZ2"/>
<evidence type="ECO:0000313" key="4">
    <source>
        <dbReference type="Proteomes" id="UP000727407"/>
    </source>
</evidence>
<proteinExistence type="predicted"/>
<sequence>YWSSAFWLRVACRSAAAICSRKLPQAPRAACVSIMTGSSSINNAGTLSMGQQTMGNEDVIGGNADRTLGTSRLVDSLKQ</sequence>
<protein>
    <submittedName>
        <fullName evidence="3">Uncharacterized protein</fullName>
    </submittedName>
</protein>
<gene>
    <name evidence="3" type="ORF">DAT39_005760</name>
</gene>
<accession>A0A8J4UUZ2</accession>
<organism evidence="3 4">
    <name type="scientific">Clarias magur</name>
    <name type="common">Asian catfish</name>
    <name type="synonym">Macropteronotus magur</name>
    <dbReference type="NCBI Taxonomy" id="1594786"/>
    <lineage>
        <taxon>Eukaryota</taxon>
        <taxon>Metazoa</taxon>
        <taxon>Chordata</taxon>
        <taxon>Craniata</taxon>
        <taxon>Vertebrata</taxon>
        <taxon>Euteleostomi</taxon>
        <taxon>Actinopterygii</taxon>
        <taxon>Neopterygii</taxon>
        <taxon>Teleostei</taxon>
        <taxon>Ostariophysi</taxon>
        <taxon>Siluriformes</taxon>
        <taxon>Clariidae</taxon>
        <taxon>Clarias</taxon>
    </lineage>
</organism>
<dbReference type="EMBL" id="QNUK01000055">
    <property type="protein sequence ID" value="KAF5904610.1"/>
    <property type="molecule type" value="Genomic_DNA"/>
</dbReference>
<feature type="non-terminal residue" evidence="3">
    <location>
        <position position="1"/>
    </location>
</feature>